<dbReference type="EMBL" id="RBXO01000001">
    <property type="protein sequence ID" value="RKT55817.1"/>
    <property type="molecule type" value="Genomic_DNA"/>
</dbReference>
<dbReference type="InterPro" id="IPR013320">
    <property type="entry name" value="ConA-like_dom_sf"/>
</dbReference>
<name>A0A495W448_9PSEU</name>
<dbReference type="Pfam" id="PF20254">
    <property type="entry name" value="DMFA2_C"/>
    <property type="match status" value="1"/>
</dbReference>
<dbReference type="Proteomes" id="UP000282084">
    <property type="component" value="Unassembled WGS sequence"/>
</dbReference>
<organism evidence="2 3">
    <name type="scientific">Saccharothrix australiensis</name>
    <dbReference type="NCBI Taxonomy" id="2072"/>
    <lineage>
        <taxon>Bacteria</taxon>
        <taxon>Bacillati</taxon>
        <taxon>Actinomycetota</taxon>
        <taxon>Actinomycetes</taxon>
        <taxon>Pseudonocardiales</taxon>
        <taxon>Pseudonocardiaceae</taxon>
        <taxon>Saccharothrix</taxon>
    </lineage>
</organism>
<feature type="domain" description="N,N-dimethylformamidase beta subunit-like C-terminal" evidence="1">
    <location>
        <begin position="278"/>
        <end position="655"/>
    </location>
</feature>
<dbReference type="OrthoDB" id="505641at2"/>
<evidence type="ECO:0000259" key="1">
    <source>
        <dbReference type="Pfam" id="PF20254"/>
    </source>
</evidence>
<proteinExistence type="predicted"/>
<keyword evidence="3" id="KW-1185">Reference proteome</keyword>
<evidence type="ECO:0000313" key="3">
    <source>
        <dbReference type="Proteomes" id="UP000282084"/>
    </source>
</evidence>
<dbReference type="AlphaFoldDB" id="A0A495W448"/>
<reference evidence="2 3" key="1">
    <citation type="submission" date="2018-10" db="EMBL/GenBank/DDBJ databases">
        <title>Sequencing the genomes of 1000 actinobacteria strains.</title>
        <authorList>
            <person name="Klenk H.-P."/>
        </authorList>
    </citation>
    <scope>NUCLEOTIDE SEQUENCE [LARGE SCALE GENOMIC DNA]</scope>
    <source>
        <strain evidence="2 3">DSM 43800</strain>
    </source>
</reference>
<gene>
    <name evidence="2" type="ORF">C8E97_4504</name>
</gene>
<dbReference type="InterPro" id="IPR046540">
    <property type="entry name" value="DMFA2_C"/>
</dbReference>
<dbReference type="RefSeq" id="WP_121007470.1">
    <property type="nucleotide sequence ID" value="NZ_RBXO01000001.1"/>
</dbReference>
<protein>
    <submittedName>
        <fullName evidence="2">N,N-dimethylformamidase</fullName>
    </submittedName>
</protein>
<comment type="caution">
    <text evidence="2">The sequence shown here is derived from an EMBL/GenBank/DDBJ whole genome shotgun (WGS) entry which is preliminary data.</text>
</comment>
<accession>A0A495W448</accession>
<sequence>MAPVDHTRAPVVGYTDRLTARPGERISVHAGASTPDARVRLLRVDHDGTAPVRTPVDVALPDRVRVPHQEFRRGSYGLVPRPPVLGEAVSFAVWVWPTALPAAPAGLVSQGDATCGPHAELVLRPDGAPEFAARTAHGCVRVAGPRLRLRRWYFVVGGYSPECGARLEVRARDRLADEADVVTTAPPAGRLVTGGAPMLFAARRVGGEVGGHFDGKLDGPTVFTELRTQLDWLVADTRSAWHLGARAHWELSHDIGGDALLELVDGRHGTLHNHPLRGVTGHDWTGDVPDHRFADRGYAAVHFHSDDLADCGWPPVLEVALPEDLPSGCYAVELRTAEGVDRLPFFVRPRAPSARLAFLVPTLSYLVHALEHVRLPHRPEDPAEVAAPFARDNLLHSPCDRHTDGSGVATASLRRPLLGLRDDHVLRHTGAPHQYSADLHLVGWLRRQGFAFDVVTDHDLHADGLAALEGYRAVVTGSRPECWTGAMLDAATAYLHGGGRLGHLGGNGGYWVTAVHPRQPHLVELRRGGPGAWPWEAEPGELVLAATGEPGGRWQDRGRPPHRLFGVGTTAARRPHEVVGGHPVPDGIPRTRPLGDFGAGLDGAVLGGAGLDGAALGDAASSATDAADPTLFATVGGGAVFATGSTGWCGALSHDEDDNDVSRLTAAVLRWFGVGPDTEDTPDAAAP</sequence>
<dbReference type="SUPFAM" id="SSF49899">
    <property type="entry name" value="Concanavalin A-like lectins/glucanases"/>
    <property type="match status" value="1"/>
</dbReference>
<evidence type="ECO:0000313" key="2">
    <source>
        <dbReference type="EMBL" id="RKT55817.1"/>
    </source>
</evidence>